<protein>
    <recommendedName>
        <fullName evidence="2">lysozyme</fullName>
        <ecNumber evidence="2">3.2.1.17</ecNumber>
    </recommendedName>
</protein>
<dbReference type="Pfam" id="PF05497">
    <property type="entry name" value="Destabilase"/>
    <property type="match status" value="1"/>
</dbReference>
<keyword evidence="3" id="KW-0929">Antimicrobial</keyword>
<evidence type="ECO:0000313" key="8">
    <source>
        <dbReference type="EMBL" id="CAH0407167.1"/>
    </source>
</evidence>
<evidence type="ECO:0000256" key="7">
    <source>
        <dbReference type="SAM" id="SignalP"/>
    </source>
</evidence>
<evidence type="ECO:0000256" key="3">
    <source>
        <dbReference type="ARBA" id="ARBA00022529"/>
    </source>
</evidence>
<dbReference type="EC" id="3.2.1.17" evidence="2"/>
<reference evidence="8" key="1">
    <citation type="submission" date="2021-12" db="EMBL/GenBank/DDBJ databases">
        <authorList>
            <person name="King R."/>
        </authorList>
    </citation>
    <scope>NUCLEOTIDE SEQUENCE</scope>
</reference>
<proteinExistence type="predicted"/>
<dbReference type="EMBL" id="OU963901">
    <property type="protein sequence ID" value="CAH0407167.1"/>
    <property type="molecule type" value="Genomic_DNA"/>
</dbReference>
<dbReference type="Proteomes" id="UP001153292">
    <property type="component" value="Chromosome 8"/>
</dbReference>
<keyword evidence="4" id="KW-0081">Bacteriolytic enzyme</keyword>
<organism evidence="8 9">
    <name type="scientific">Chilo suppressalis</name>
    <name type="common">Asiatic rice borer moth</name>
    <dbReference type="NCBI Taxonomy" id="168631"/>
    <lineage>
        <taxon>Eukaryota</taxon>
        <taxon>Metazoa</taxon>
        <taxon>Ecdysozoa</taxon>
        <taxon>Arthropoda</taxon>
        <taxon>Hexapoda</taxon>
        <taxon>Insecta</taxon>
        <taxon>Pterygota</taxon>
        <taxon>Neoptera</taxon>
        <taxon>Endopterygota</taxon>
        <taxon>Lepidoptera</taxon>
        <taxon>Glossata</taxon>
        <taxon>Ditrysia</taxon>
        <taxon>Pyraloidea</taxon>
        <taxon>Crambidae</taxon>
        <taxon>Crambinae</taxon>
        <taxon>Chilo</taxon>
    </lineage>
</organism>
<gene>
    <name evidence="8" type="ORF">CHILSU_LOCUS10563</name>
</gene>
<name>A0ABN8BB89_CHISP</name>
<evidence type="ECO:0000256" key="1">
    <source>
        <dbReference type="ARBA" id="ARBA00000632"/>
    </source>
</evidence>
<keyword evidence="6" id="KW-0326">Glycosidase</keyword>
<keyword evidence="7" id="KW-0732">Signal</keyword>
<dbReference type="Gene3D" id="1.10.530.10">
    <property type="match status" value="1"/>
</dbReference>
<keyword evidence="9" id="KW-1185">Reference proteome</keyword>
<evidence type="ECO:0000256" key="2">
    <source>
        <dbReference type="ARBA" id="ARBA00012732"/>
    </source>
</evidence>
<evidence type="ECO:0000256" key="5">
    <source>
        <dbReference type="ARBA" id="ARBA00022801"/>
    </source>
</evidence>
<dbReference type="PROSITE" id="PS51909">
    <property type="entry name" value="LYSOZYME_I"/>
    <property type="match status" value="1"/>
</dbReference>
<sequence>MHVKVVLTPLLMGLLLPYQTTCQEDILPDDDIEDHPLSKNCLQCFCKPRRNFPSLKLQGSAKGAGSNPVRCLVMGGDPRNLPVAMMEGCFDNTCGVFRITIGYWEAANYRTKLTSNKTEYESCSKNAWCAMRTVQRYMRRYLPVSGLVTLAAELMAVGAGKFLSEDRDSAVQSKRPERLLCENALALHKFGSRRGHHNLTVSNRKKLFTCLHRYVSKWLEYDKP</sequence>
<dbReference type="InterPro" id="IPR008597">
    <property type="entry name" value="Invert_lysozyme"/>
</dbReference>
<evidence type="ECO:0000256" key="4">
    <source>
        <dbReference type="ARBA" id="ARBA00022638"/>
    </source>
</evidence>
<evidence type="ECO:0000256" key="6">
    <source>
        <dbReference type="ARBA" id="ARBA00023295"/>
    </source>
</evidence>
<evidence type="ECO:0000313" key="9">
    <source>
        <dbReference type="Proteomes" id="UP001153292"/>
    </source>
</evidence>
<comment type="catalytic activity">
    <reaction evidence="1">
        <text>Hydrolysis of (1-&gt;4)-beta-linkages between N-acetylmuramic acid and N-acetyl-D-glucosamine residues in a peptidoglycan and between N-acetyl-D-glucosamine residues in chitodextrins.</text>
        <dbReference type="EC" id="3.2.1.17"/>
    </reaction>
</comment>
<feature type="signal peptide" evidence="7">
    <location>
        <begin position="1"/>
        <end position="22"/>
    </location>
</feature>
<accession>A0ABN8BB89</accession>
<feature type="chain" id="PRO_5045154839" description="lysozyme" evidence="7">
    <location>
        <begin position="23"/>
        <end position="224"/>
    </location>
</feature>
<keyword evidence="5" id="KW-0378">Hydrolase</keyword>